<organism evidence="1 2">
    <name type="scientific">Mycoplasmopsis gallinacea</name>
    <dbReference type="NCBI Taxonomy" id="29556"/>
    <lineage>
        <taxon>Bacteria</taxon>
        <taxon>Bacillati</taxon>
        <taxon>Mycoplasmatota</taxon>
        <taxon>Mycoplasmoidales</taxon>
        <taxon>Metamycoplasmataceae</taxon>
        <taxon>Mycoplasmopsis</taxon>
    </lineage>
</organism>
<dbReference type="NCBIfam" id="NF045953">
    <property type="entry name" value="DCM_methyl_Nterm"/>
    <property type="match status" value="1"/>
</dbReference>
<dbReference type="InterPro" id="IPR029063">
    <property type="entry name" value="SAM-dependent_MTases_sf"/>
</dbReference>
<dbReference type="Gene3D" id="3.40.50.150">
    <property type="entry name" value="Vaccinia Virus protein VP39"/>
    <property type="match status" value="1"/>
</dbReference>
<dbReference type="GO" id="GO:0032259">
    <property type="term" value="P:methylation"/>
    <property type="evidence" value="ECO:0007669"/>
    <property type="project" value="UniProtKB-KW"/>
</dbReference>
<accession>A0A6H0V5F6</accession>
<protein>
    <submittedName>
        <fullName evidence="1">DNA methyltransferase</fullName>
    </submittedName>
</protein>
<sequence>MKKEIKIYELFSGLGSQLYALKRIDKNLKVKSLGACDFYIDAIVSYMIIHHGVLEPENTMSKQEMAEILNSFHFSSDSKNVVSANYFSKIKEEKLRGIFPYLYSFVNNEYLNSKYSKGEREREREREFYWH</sequence>
<gene>
    <name evidence="1" type="ORF">GOQ20_01990</name>
</gene>
<dbReference type="AlphaFoldDB" id="A0A6H0V5F6"/>
<evidence type="ECO:0000313" key="2">
    <source>
        <dbReference type="Proteomes" id="UP000503310"/>
    </source>
</evidence>
<dbReference type="REBASE" id="395425">
    <property type="entry name" value="M.Mga11ORF1985P"/>
</dbReference>
<dbReference type="RefSeq" id="WP_167845194.1">
    <property type="nucleotide sequence ID" value="NZ_CP047225.1"/>
</dbReference>
<dbReference type="GO" id="GO:0008168">
    <property type="term" value="F:methyltransferase activity"/>
    <property type="evidence" value="ECO:0007669"/>
    <property type="project" value="UniProtKB-KW"/>
</dbReference>
<proteinExistence type="predicted"/>
<dbReference type="Proteomes" id="UP000503310">
    <property type="component" value="Chromosome"/>
</dbReference>
<reference evidence="1 2" key="1">
    <citation type="submission" date="2019-12" db="EMBL/GenBank/DDBJ databases">
        <title>Sequencing and analysis of the whole genome of Mycoplasma gallinaceum strain Peacock20181011.</title>
        <authorList>
            <person name="Liu X."/>
            <person name="Qin Z."/>
            <person name="Xu H."/>
        </authorList>
    </citation>
    <scope>NUCLEOTIDE SEQUENCE [LARGE SCALE GENOMIC DNA]</scope>
    <source>
        <strain evidence="1 2">Peacock20181011</strain>
    </source>
</reference>
<name>A0A6H0V5F6_9BACT</name>
<evidence type="ECO:0000313" key="1">
    <source>
        <dbReference type="EMBL" id="QIW62203.1"/>
    </source>
</evidence>
<keyword evidence="1" id="KW-0489">Methyltransferase</keyword>
<keyword evidence="1" id="KW-0808">Transferase</keyword>
<dbReference type="EMBL" id="CP047225">
    <property type="protein sequence ID" value="QIW62203.1"/>
    <property type="molecule type" value="Genomic_DNA"/>
</dbReference>